<evidence type="ECO:0000256" key="4">
    <source>
        <dbReference type="ARBA" id="ARBA00007837"/>
    </source>
</evidence>
<comment type="pathway">
    <text evidence="3">Carbohydrate biosynthesis; gluconeogenesis.</text>
</comment>
<comment type="similarity">
    <text evidence="4">Belongs to the PEP-utilizing enzyme family.</text>
</comment>
<keyword evidence="10" id="KW-0067">ATP-binding</keyword>
<feature type="domain" description="PEP-utilising enzyme mobile" evidence="14">
    <location>
        <begin position="441"/>
        <end position="505"/>
    </location>
</feature>
<evidence type="ECO:0000256" key="5">
    <source>
        <dbReference type="ARBA" id="ARBA00011996"/>
    </source>
</evidence>
<dbReference type="Gene3D" id="3.30.470.20">
    <property type="entry name" value="ATP-grasp fold, B domain"/>
    <property type="match status" value="1"/>
</dbReference>
<keyword evidence="7" id="KW-0479">Metal-binding</keyword>
<evidence type="ECO:0000256" key="10">
    <source>
        <dbReference type="ARBA" id="ARBA00022840"/>
    </source>
</evidence>
<dbReference type="InterPro" id="IPR000121">
    <property type="entry name" value="PEP_util_C"/>
</dbReference>
<dbReference type="SUPFAM" id="SSF51621">
    <property type="entry name" value="Phosphoenolpyruvate/pyruvate domain"/>
    <property type="match status" value="1"/>
</dbReference>
<organism evidence="17">
    <name type="scientific">marine metagenome</name>
    <dbReference type="NCBI Taxonomy" id="408172"/>
    <lineage>
        <taxon>unclassified sequences</taxon>
        <taxon>metagenomes</taxon>
        <taxon>ecological metagenomes</taxon>
    </lineage>
</organism>
<dbReference type="GO" id="GO:0008986">
    <property type="term" value="F:pyruvate, water dikinase activity"/>
    <property type="evidence" value="ECO:0007669"/>
    <property type="project" value="UniProtKB-EC"/>
</dbReference>
<evidence type="ECO:0000256" key="13">
    <source>
        <dbReference type="ARBA" id="ARBA00047700"/>
    </source>
</evidence>
<dbReference type="InterPro" id="IPR002192">
    <property type="entry name" value="PPDK_AMP/ATP-bd"/>
</dbReference>
<dbReference type="SUPFAM" id="SSF52009">
    <property type="entry name" value="Phosphohistidine domain"/>
    <property type="match status" value="1"/>
</dbReference>
<dbReference type="Pfam" id="PF00391">
    <property type="entry name" value="PEP-utilizers"/>
    <property type="match status" value="1"/>
</dbReference>
<dbReference type="PROSITE" id="PS00370">
    <property type="entry name" value="PEP_ENZYMES_PHOS_SITE"/>
    <property type="match status" value="1"/>
</dbReference>
<comment type="cofactor">
    <cofactor evidence="1">
        <name>Mg(2+)</name>
        <dbReference type="ChEBI" id="CHEBI:18420"/>
    </cofactor>
</comment>
<evidence type="ECO:0000256" key="11">
    <source>
        <dbReference type="ARBA" id="ARBA00022842"/>
    </source>
</evidence>
<comment type="catalytic activity">
    <reaction evidence="13">
        <text>pyruvate + ATP + H2O = phosphoenolpyruvate + AMP + phosphate + 2 H(+)</text>
        <dbReference type="Rhea" id="RHEA:11364"/>
        <dbReference type="ChEBI" id="CHEBI:15361"/>
        <dbReference type="ChEBI" id="CHEBI:15377"/>
        <dbReference type="ChEBI" id="CHEBI:15378"/>
        <dbReference type="ChEBI" id="CHEBI:30616"/>
        <dbReference type="ChEBI" id="CHEBI:43474"/>
        <dbReference type="ChEBI" id="CHEBI:58702"/>
        <dbReference type="ChEBI" id="CHEBI:456215"/>
        <dbReference type="EC" id="2.7.9.2"/>
    </reaction>
</comment>
<keyword evidence="9" id="KW-0418">Kinase</keyword>
<keyword evidence="11" id="KW-0460">Magnesium</keyword>
<dbReference type="NCBIfam" id="TIGR01418">
    <property type="entry name" value="PEP_synth"/>
    <property type="match status" value="1"/>
</dbReference>
<evidence type="ECO:0000256" key="7">
    <source>
        <dbReference type="ARBA" id="ARBA00022723"/>
    </source>
</evidence>
<dbReference type="InterPro" id="IPR008279">
    <property type="entry name" value="PEP-util_enz_mobile_dom"/>
</dbReference>
<dbReference type="InterPro" id="IPR040442">
    <property type="entry name" value="Pyrv_kinase-like_dom_sf"/>
</dbReference>
<dbReference type="UniPathway" id="UPA00138"/>
<evidence type="ECO:0000256" key="6">
    <source>
        <dbReference type="ARBA" id="ARBA00022679"/>
    </source>
</evidence>
<dbReference type="NCBIfam" id="NF005057">
    <property type="entry name" value="PRK06464.1"/>
    <property type="match status" value="1"/>
</dbReference>
<dbReference type="FunFam" id="3.30.470.20:FF:000017">
    <property type="entry name" value="Phosphoenolpyruvate synthase"/>
    <property type="match status" value="1"/>
</dbReference>
<evidence type="ECO:0000256" key="12">
    <source>
        <dbReference type="ARBA" id="ARBA00033470"/>
    </source>
</evidence>
<dbReference type="PANTHER" id="PTHR43030">
    <property type="entry name" value="PHOSPHOENOLPYRUVATE SYNTHASE"/>
    <property type="match status" value="1"/>
</dbReference>
<comment type="function">
    <text evidence="2">Catalyzes the phosphorylation of pyruvate to phosphoenolpyruvate.</text>
</comment>
<evidence type="ECO:0000256" key="8">
    <source>
        <dbReference type="ARBA" id="ARBA00022741"/>
    </source>
</evidence>
<evidence type="ECO:0000256" key="3">
    <source>
        <dbReference type="ARBA" id="ARBA00004742"/>
    </source>
</evidence>
<proteinExistence type="inferred from homology"/>
<dbReference type="Gene3D" id="3.50.30.10">
    <property type="entry name" value="Phosphohistidine domain"/>
    <property type="match status" value="1"/>
</dbReference>
<evidence type="ECO:0000313" key="17">
    <source>
        <dbReference type="EMBL" id="SUZ99478.1"/>
    </source>
</evidence>
<gene>
    <name evidence="17" type="ORF">METZ01_LOCUS52332</name>
</gene>
<feature type="domain" description="Pyruvate phosphate dikinase AMP/ATP-binding" evidence="15">
    <location>
        <begin position="20"/>
        <end position="369"/>
    </location>
</feature>
<evidence type="ECO:0000256" key="9">
    <source>
        <dbReference type="ARBA" id="ARBA00022777"/>
    </source>
</evidence>
<keyword evidence="8" id="KW-0547">Nucleotide-binding</keyword>
<sequence length="886" mass="97510">MGSTSHILWFDEVGREDASAVGGKGASLGEMYCNLRATGVDIPNGYNTTSQSYHEFVEAEVPPGTWDQVVETEGIEHIRSLAIIQPTLSDALKVCIEGSDRHASLDMHGRAELARALVLETPIPESVSDAVGHAYRVLCEQYGKGTDVAVRSSATTEDSEDASFAGQYESFLNIHGEKNVVLHWRKCVASQFTERAICYQLDRGMDPLASPLCVVIMKMIRSDLASSGVMFTIDPDSGHDGVVHIAASYGLGELIVQGTVSPDTYTVWKEGLLKDKFAVVHRHLGSKDQRMVYASDGVRATTIEEVPFSERRDWVLNHGECKRLADMALRIEQHYGMPMDIEWAKDGGDGSLYIVQARPETVHAKASSHGLIRYEMDPALVERLKQGSVLASGQAVGKRIGSGPVRIYNSYREVIERRRALQKRLADGEGIEDIPWDELVFEKGDVLVTEMTTPDWEPMMKEASLIVTRKGGRTSHAAIIAREFGIPAIVGCADALKLENMRKVTGSCSEGDTGYIFDGVHPFDIVEHKVDTSTPLKTKIKLNVGFPTKSLVDSQLPVEGVGLARIEFVLSGEIGIHPLAFIHHSSLKRYLETGETDPNLEPFARNLVEEPEENLREVVDAIERRCWNYDHPRGLFIDKLREGVGLICAAFHPRPVLVRLSDFKSNEYRDLLGGSVFEPVEENPMIAWRGASRYLDPTFKPAFEMECEAMASVLHDFGLGNLQLMVPFCRSPEEGEAVKDLLEEHAIGPSNGVPLFVMVELPSNVIDAEAFIEKMQLSGGSIGTNDLVQTVYAVSRDDLEGYQHQVDARAPAVKSMIRTAIDAFTSRGLEIGICGQAPSDHPSEFPPFLVDCGISSISVTPDTVMAVRQTVLEAEMMIAQGIEIEE</sequence>
<feature type="domain" description="PEP-utilising enzyme C-terminal" evidence="16">
    <location>
        <begin position="531"/>
        <end position="874"/>
    </location>
</feature>
<dbReference type="Pfam" id="PF01326">
    <property type="entry name" value="PPDK_N"/>
    <property type="match status" value="1"/>
</dbReference>
<evidence type="ECO:0000259" key="15">
    <source>
        <dbReference type="Pfam" id="PF01326"/>
    </source>
</evidence>
<evidence type="ECO:0000256" key="1">
    <source>
        <dbReference type="ARBA" id="ARBA00001946"/>
    </source>
</evidence>
<name>A0A381S835_9ZZZZ</name>
<dbReference type="InterPro" id="IPR036637">
    <property type="entry name" value="Phosphohistidine_dom_sf"/>
</dbReference>
<dbReference type="Gene3D" id="3.20.20.60">
    <property type="entry name" value="Phosphoenolpyruvate-binding domains"/>
    <property type="match status" value="1"/>
</dbReference>
<dbReference type="InterPro" id="IPR018274">
    <property type="entry name" value="PEP_util_AS"/>
</dbReference>
<dbReference type="EMBL" id="UINC01002707">
    <property type="protein sequence ID" value="SUZ99478.1"/>
    <property type="molecule type" value="Genomic_DNA"/>
</dbReference>
<dbReference type="Gene3D" id="3.30.1490.20">
    <property type="entry name" value="ATP-grasp fold, A domain"/>
    <property type="match status" value="1"/>
</dbReference>
<evidence type="ECO:0000259" key="14">
    <source>
        <dbReference type="Pfam" id="PF00391"/>
    </source>
</evidence>
<dbReference type="GO" id="GO:0005524">
    <property type="term" value="F:ATP binding"/>
    <property type="evidence" value="ECO:0007669"/>
    <property type="project" value="UniProtKB-KW"/>
</dbReference>
<keyword evidence="6" id="KW-0808">Transferase</keyword>
<dbReference type="GO" id="GO:0006094">
    <property type="term" value="P:gluconeogenesis"/>
    <property type="evidence" value="ECO:0007669"/>
    <property type="project" value="UniProtKB-UniPathway"/>
</dbReference>
<evidence type="ECO:0000259" key="16">
    <source>
        <dbReference type="Pfam" id="PF02896"/>
    </source>
</evidence>
<dbReference type="InterPro" id="IPR006319">
    <property type="entry name" value="PEP_synth"/>
</dbReference>
<dbReference type="InterPro" id="IPR015813">
    <property type="entry name" value="Pyrv/PenolPyrv_kinase-like_dom"/>
</dbReference>
<dbReference type="GO" id="GO:0046872">
    <property type="term" value="F:metal ion binding"/>
    <property type="evidence" value="ECO:0007669"/>
    <property type="project" value="UniProtKB-KW"/>
</dbReference>
<dbReference type="AlphaFoldDB" id="A0A381S835"/>
<dbReference type="PANTHER" id="PTHR43030:SF1">
    <property type="entry name" value="PHOSPHOENOLPYRUVATE SYNTHASE"/>
    <property type="match status" value="1"/>
</dbReference>
<dbReference type="SUPFAM" id="SSF56059">
    <property type="entry name" value="Glutathione synthetase ATP-binding domain-like"/>
    <property type="match status" value="1"/>
</dbReference>
<dbReference type="Pfam" id="PF02896">
    <property type="entry name" value="PEP-utilizers_C"/>
    <property type="match status" value="1"/>
</dbReference>
<dbReference type="EC" id="2.7.9.2" evidence="5"/>
<protein>
    <recommendedName>
        <fullName evidence="5">pyruvate, water dikinase</fullName>
        <ecNumber evidence="5">2.7.9.2</ecNumber>
    </recommendedName>
    <alternativeName>
        <fullName evidence="12">Pyruvate, water dikinase</fullName>
    </alternativeName>
</protein>
<evidence type="ECO:0000256" key="2">
    <source>
        <dbReference type="ARBA" id="ARBA00002988"/>
    </source>
</evidence>
<dbReference type="InterPro" id="IPR013815">
    <property type="entry name" value="ATP_grasp_subdomain_1"/>
</dbReference>
<accession>A0A381S835</accession>
<reference evidence="17" key="1">
    <citation type="submission" date="2018-05" db="EMBL/GenBank/DDBJ databases">
        <authorList>
            <person name="Lanie J.A."/>
            <person name="Ng W.-L."/>
            <person name="Kazmierczak K.M."/>
            <person name="Andrzejewski T.M."/>
            <person name="Davidsen T.M."/>
            <person name="Wayne K.J."/>
            <person name="Tettelin H."/>
            <person name="Glass J.I."/>
            <person name="Rusch D."/>
            <person name="Podicherti R."/>
            <person name="Tsui H.-C.T."/>
            <person name="Winkler M.E."/>
        </authorList>
    </citation>
    <scope>NUCLEOTIDE SEQUENCE</scope>
</reference>